<reference evidence="2" key="2">
    <citation type="submission" date="2021-09" db="EMBL/GenBank/DDBJ databases">
        <authorList>
            <person name="Gilroy R."/>
        </authorList>
    </citation>
    <scope>NUCLEOTIDE SEQUENCE</scope>
    <source>
        <strain evidence="2">CHK165-8395</strain>
    </source>
</reference>
<evidence type="ECO:0008006" key="4">
    <source>
        <dbReference type="Google" id="ProtNLM"/>
    </source>
</evidence>
<comment type="caution">
    <text evidence="2">The sequence shown here is derived from an EMBL/GenBank/DDBJ whole genome shotgun (WGS) entry which is preliminary data.</text>
</comment>
<accession>A0A921FH46</accession>
<keyword evidence="1" id="KW-0472">Membrane</keyword>
<proteinExistence type="predicted"/>
<evidence type="ECO:0000256" key="1">
    <source>
        <dbReference type="SAM" id="Phobius"/>
    </source>
</evidence>
<keyword evidence="1" id="KW-0812">Transmembrane</keyword>
<dbReference type="SUPFAM" id="SSF69322">
    <property type="entry name" value="Tricorn protease domain 2"/>
    <property type="match status" value="1"/>
</dbReference>
<evidence type="ECO:0000313" key="3">
    <source>
        <dbReference type="Proteomes" id="UP000718012"/>
    </source>
</evidence>
<feature type="transmembrane region" description="Helical" evidence="1">
    <location>
        <begin position="463"/>
        <end position="483"/>
    </location>
</feature>
<protein>
    <recommendedName>
        <fullName evidence="4">Flagellar protein FliS</fullName>
    </recommendedName>
</protein>
<evidence type="ECO:0000313" key="2">
    <source>
        <dbReference type="EMBL" id="HJF08690.1"/>
    </source>
</evidence>
<reference evidence="2" key="1">
    <citation type="journal article" date="2021" name="PeerJ">
        <title>Extensive microbial diversity within the chicken gut microbiome revealed by metagenomics and culture.</title>
        <authorList>
            <person name="Gilroy R."/>
            <person name="Ravi A."/>
            <person name="Getino M."/>
            <person name="Pursley I."/>
            <person name="Horton D.L."/>
            <person name="Alikhan N.F."/>
            <person name="Baker D."/>
            <person name="Gharbi K."/>
            <person name="Hall N."/>
            <person name="Watson M."/>
            <person name="Adriaenssens E.M."/>
            <person name="Foster-Nyarko E."/>
            <person name="Jarju S."/>
            <person name="Secka A."/>
            <person name="Antonio M."/>
            <person name="Oren A."/>
            <person name="Chaudhuri R.R."/>
            <person name="La Ragione R."/>
            <person name="Hildebrand F."/>
            <person name="Pallen M.J."/>
        </authorList>
    </citation>
    <scope>NUCLEOTIDE SEQUENCE</scope>
    <source>
        <strain evidence="2">CHK165-8395</strain>
    </source>
</reference>
<gene>
    <name evidence="2" type="ORF">K8U81_11005</name>
</gene>
<dbReference type="AlphaFoldDB" id="A0A921FH46"/>
<dbReference type="EMBL" id="DYXD01000245">
    <property type="protein sequence ID" value="HJF08690.1"/>
    <property type="molecule type" value="Genomic_DNA"/>
</dbReference>
<organism evidence="2 3">
    <name type="scientific">Phocaeicola coprocola</name>
    <dbReference type="NCBI Taxonomy" id="310298"/>
    <lineage>
        <taxon>Bacteria</taxon>
        <taxon>Pseudomonadati</taxon>
        <taxon>Bacteroidota</taxon>
        <taxon>Bacteroidia</taxon>
        <taxon>Bacteroidales</taxon>
        <taxon>Bacteroidaceae</taxon>
        <taxon>Phocaeicola</taxon>
    </lineage>
</organism>
<keyword evidence="1" id="KW-1133">Transmembrane helix</keyword>
<name>A0A921FH46_9BACT</name>
<sequence>MIYPSDNSETARSGKPFIVNNIRKYESDYLLCATQNGLIRINLANGKMEVTHQDEHIYSVSVYDNKVYLLADKKLYVEDISGNLLNNITLKFSPRIYYKLGNIHYFLDDNHLLLSDDLESFLSVPLRRKVPQFCTNVAATDKVNGYTVLITENALWNIPLHLGIFNAKGEIVASCSDGDDIYYVNADNELYHQHTGSPEAFKIAEIPDDEVVSGMMADDKFLYYISNKQVLKRIKVRQRYIGNVLFASSQVLYQSPTKITASYLKKEAEGTCIYLGIQDDLVRIDADGKASLVDDLHNKYITSFYLSPNSDNLYLSTLNHGVYYGNKDSFQSIKGTENKTFIRDISVTGGHEPLLMMLTNHHLICREYNDSVSLKGYNKLLKVNDTLFYALPEFGLVKYVVNKDGIRERGRFFHDIRFNPKASFVKGDTLYLGSNIGVMKMSVFSKTSAKWIDMESTVPSLKIISVVIAFAILIFFIIIMEYIKRKRSKKKAVKMHLDDIHHRLESLSSMACFTNDNDSKEVEKLKNMFAEIDINASDTPGRIKSLSELIMKKNRDIALGLSKTLEKQMLLIGEYDVFDKPLLIEQSSIALATDNLENIVMQVEKNEKWIKTITALKERLALYRHNMDGTVCIDDVNGIFFRKMLMLTDNIKMKELSSLKEEIEHLDESYNYIFTDEALKKIGEYILHRKEKLCGLEADNVTTALVTELEHVRKEMGNLDRIKLLKVLYPIDCHIEQVLTKEKMAELMCEYTSVRSRIERENEERITKKFDASLSMEIAESTKQITEKIERLIAVFYENMARTDKDILDNVLEFSNCNNQAAKVLALLIANPKVKRLHIPGMLCIYGNLNPVISRLANNKLKTNHSFLIDYVKANPTSIVFYILRLID</sequence>
<dbReference type="Proteomes" id="UP000718012">
    <property type="component" value="Unassembled WGS sequence"/>
</dbReference>